<keyword evidence="4" id="KW-1185">Reference proteome</keyword>
<dbReference type="SUPFAM" id="SSF48464">
    <property type="entry name" value="ENTH/VHS domain"/>
    <property type="match status" value="1"/>
</dbReference>
<evidence type="ECO:0000313" key="4">
    <source>
        <dbReference type="Proteomes" id="UP000094285"/>
    </source>
</evidence>
<sequence length="445" mass="50105">MSFSKESFTKKLSVLQDTQESIVSISQWVFFHHRHSKECAKIWSDYILTVPPTSSASAKKLCLLYLCNDVVQRAKRKRKQEFIDEFALILPNVIRKTYGTLDAGIRPKLDRLINVWQERSVFNNSDIQKMRDAVESVKTSGGKIDEPAQAKAGASGEIVPELKHLNELIISLNRLNDISQANLTQFGIQSKTYLPQDPSKSDKLPSPKVYISKLNMLEKLSKLSIVNIEELKSIKKQIAKQLESLSNVISEGCKTDDTKVLIINDKLNRLYSTREELQSILNEDSSASKKEDEEPSPSYDNDNADEPNADDDDDDILPTYESDDDDDDDKANNSAEEVKEEPTRKRRASQTPSGGSTPSKRVAFSEDIEVKEFDRDDSEVANVTDAIDYDNNDDGEDEFEVSSEFEQHHKDDLELKHEHDSVTDDDGGYDPSSSADVMSLLSKLA</sequence>
<dbReference type="SMART" id="SM00582">
    <property type="entry name" value="RPR"/>
    <property type="match status" value="1"/>
</dbReference>
<dbReference type="OrthoDB" id="10069473at2759"/>
<feature type="compositionally biased region" description="Acidic residues" evidence="1">
    <location>
        <begin position="302"/>
        <end position="329"/>
    </location>
</feature>
<dbReference type="Proteomes" id="UP000094285">
    <property type="component" value="Unassembled WGS sequence"/>
</dbReference>
<dbReference type="Gene3D" id="1.25.40.90">
    <property type="match status" value="1"/>
</dbReference>
<dbReference type="AlphaFoldDB" id="A0A1E4SJ50"/>
<evidence type="ECO:0000313" key="3">
    <source>
        <dbReference type="EMBL" id="ODV79536.1"/>
    </source>
</evidence>
<dbReference type="PROSITE" id="PS51391">
    <property type="entry name" value="CID"/>
    <property type="match status" value="1"/>
</dbReference>
<reference evidence="4" key="1">
    <citation type="submission" date="2016-05" db="EMBL/GenBank/DDBJ databases">
        <title>Comparative genomics of biotechnologically important yeasts.</title>
        <authorList>
            <consortium name="DOE Joint Genome Institute"/>
            <person name="Riley R."/>
            <person name="Haridas S."/>
            <person name="Wolfe K.H."/>
            <person name="Lopes M.R."/>
            <person name="Hittinger C.T."/>
            <person name="Goker M."/>
            <person name="Salamov A."/>
            <person name="Wisecaver J."/>
            <person name="Long T.M."/>
            <person name="Aerts A.L."/>
            <person name="Barry K."/>
            <person name="Choi C."/>
            <person name="Clum A."/>
            <person name="Coughlan A.Y."/>
            <person name="Deshpande S."/>
            <person name="Douglass A.P."/>
            <person name="Hanson S.J."/>
            <person name="Klenk H.-P."/>
            <person name="Labutti K."/>
            <person name="Lapidus A."/>
            <person name="Lindquist E."/>
            <person name="Lipzen A."/>
            <person name="Meier-Kolthoff J.P."/>
            <person name="Ohm R.A."/>
            <person name="Otillar R.P."/>
            <person name="Pangilinan J."/>
            <person name="Peng Y."/>
            <person name="Rokas A."/>
            <person name="Rosa C.A."/>
            <person name="Scheuner C."/>
            <person name="Sibirny A.A."/>
            <person name="Slot J.C."/>
            <person name="Stielow J.B."/>
            <person name="Sun H."/>
            <person name="Kurtzman C.P."/>
            <person name="Blackwell M."/>
            <person name="Grigoriev I.V."/>
            <person name="Jeffries T.W."/>
        </authorList>
    </citation>
    <scope>NUCLEOTIDE SEQUENCE [LARGE SCALE GENOMIC DNA]</scope>
    <source>
        <strain evidence="4">NRRL Y-17324</strain>
    </source>
</reference>
<dbReference type="PANTHER" id="PTHR12460:SF0">
    <property type="entry name" value="CID DOMAIN-CONTAINING PROTEIN-RELATED"/>
    <property type="match status" value="1"/>
</dbReference>
<protein>
    <submittedName>
        <fullName evidence="3">DUF618-domain-containing protein</fullName>
    </submittedName>
</protein>
<dbReference type="STRING" id="984487.A0A1E4SJ50"/>
<evidence type="ECO:0000256" key="1">
    <source>
        <dbReference type="SAM" id="MobiDB-lite"/>
    </source>
</evidence>
<dbReference type="InterPro" id="IPR047883">
    <property type="entry name" value="Rtt103-like_CID"/>
</dbReference>
<dbReference type="InterPro" id="IPR006569">
    <property type="entry name" value="CID_dom"/>
</dbReference>
<dbReference type="Pfam" id="PF04818">
    <property type="entry name" value="CID"/>
    <property type="match status" value="1"/>
</dbReference>
<name>A0A1E4SJ50_9ASCO</name>
<organism evidence="3 4">
    <name type="scientific">Suhomyces tanzawaensis NRRL Y-17324</name>
    <dbReference type="NCBI Taxonomy" id="984487"/>
    <lineage>
        <taxon>Eukaryota</taxon>
        <taxon>Fungi</taxon>
        <taxon>Dikarya</taxon>
        <taxon>Ascomycota</taxon>
        <taxon>Saccharomycotina</taxon>
        <taxon>Pichiomycetes</taxon>
        <taxon>Debaryomycetaceae</taxon>
        <taxon>Suhomyces</taxon>
    </lineage>
</organism>
<dbReference type="PANTHER" id="PTHR12460">
    <property type="entry name" value="CYCLIN-DEPENDENT KINASE INHIBITOR-RELATED PROTEIN"/>
    <property type="match status" value="1"/>
</dbReference>
<gene>
    <name evidence="3" type="ORF">CANTADRAFT_48907</name>
</gene>
<proteinExistence type="predicted"/>
<dbReference type="GO" id="GO:0099122">
    <property type="term" value="F:RNA polymerase II C-terminal domain binding"/>
    <property type="evidence" value="ECO:0007669"/>
    <property type="project" value="InterPro"/>
</dbReference>
<dbReference type="EMBL" id="KV453911">
    <property type="protein sequence ID" value="ODV79536.1"/>
    <property type="molecule type" value="Genomic_DNA"/>
</dbReference>
<feature type="compositionally biased region" description="Acidic residues" evidence="1">
    <location>
        <begin position="387"/>
        <end position="403"/>
    </location>
</feature>
<feature type="region of interest" description="Disordered" evidence="1">
    <location>
        <begin position="281"/>
        <end position="445"/>
    </location>
</feature>
<dbReference type="CDD" id="cd17003">
    <property type="entry name" value="CID_Rtt103"/>
    <property type="match status" value="1"/>
</dbReference>
<evidence type="ECO:0000259" key="2">
    <source>
        <dbReference type="PROSITE" id="PS51391"/>
    </source>
</evidence>
<dbReference type="RefSeq" id="XP_020064658.1">
    <property type="nucleotide sequence ID" value="XM_020209646.1"/>
</dbReference>
<dbReference type="GeneID" id="30983782"/>
<accession>A0A1E4SJ50</accession>
<feature type="domain" description="CID" evidence="2">
    <location>
        <begin position="1"/>
        <end position="138"/>
    </location>
</feature>
<feature type="compositionally biased region" description="Polar residues" evidence="1">
    <location>
        <begin position="349"/>
        <end position="359"/>
    </location>
</feature>
<feature type="compositionally biased region" description="Basic and acidic residues" evidence="1">
    <location>
        <begin position="405"/>
        <end position="422"/>
    </location>
</feature>
<dbReference type="GO" id="GO:0031124">
    <property type="term" value="P:mRNA 3'-end processing"/>
    <property type="evidence" value="ECO:0007669"/>
    <property type="project" value="InterPro"/>
</dbReference>
<dbReference type="InterPro" id="IPR008942">
    <property type="entry name" value="ENTH_VHS"/>
</dbReference>